<feature type="region of interest" description="Disordered" evidence="1">
    <location>
        <begin position="1"/>
        <end position="20"/>
    </location>
</feature>
<evidence type="ECO:0000313" key="2">
    <source>
        <dbReference type="EMBL" id="PWR15829.1"/>
    </source>
</evidence>
<dbReference type="Proteomes" id="UP000246050">
    <property type="component" value="Unassembled WGS sequence"/>
</dbReference>
<gene>
    <name evidence="2" type="ORF">DKT69_08900</name>
</gene>
<dbReference type="EMBL" id="QGKS01000169">
    <property type="protein sequence ID" value="PWR15829.1"/>
    <property type="molecule type" value="Genomic_DNA"/>
</dbReference>
<evidence type="ECO:0000313" key="3">
    <source>
        <dbReference type="Proteomes" id="UP000246050"/>
    </source>
</evidence>
<sequence length="423" mass="45466">MATGQGHPRSQGQGMTAVDPIPAPTTAWLLPEYADELADVLAQRRSRLWQLTSPGELAAWALAEPEPAPLDPGPAAFEGDWTDGLDGTQQAAWALAGWVTRMTVPEAAATAGRHWLLSQVDQGGAPLLRLTVGVLETFGVLEDGAEVWLRVLAAPLDSAVDAGALDEEEWERRGVELARDGTRTLAEDKYLLRCPDIRTAQWLLRQPPVMAGARMLNGWVAAGPFPFKSRYRPEIAARAWLAAETLLAAESPAAPIGGQGFDRPYTGSAVPAELPAQRSFDAAAYRAGVNEHDRLCRALVDHLAASGLRVGAGLAGVNVDLAWRDTEGRQFIAEVKSVVGGNEVEQLRLGLGQVLEYRHRLATLGMWVTPVLVVSRCTDRAWPAICGDSHVILLQGERASDWTAALTEGRDPTPVLVIDEAEA</sequence>
<dbReference type="AlphaFoldDB" id="A0A317DM16"/>
<evidence type="ECO:0000256" key="1">
    <source>
        <dbReference type="SAM" id="MobiDB-lite"/>
    </source>
</evidence>
<name>A0A317DM16_9ACTN</name>
<comment type="caution">
    <text evidence="2">The sequence shown here is derived from an EMBL/GenBank/DDBJ whole genome shotgun (WGS) entry which is preliminary data.</text>
</comment>
<accession>A0A317DM16</accession>
<reference evidence="2 3" key="1">
    <citation type="submission" date="2018-05" db="EMBL/GenBank/DDBJ databases">
        <title>Micromonosporas from Atacama Desert.</title>
        <authorList>
            <person name="Carro L."/>
            <person name="Golinska P."/>
            <person name="Klenk H.-P."/>
            <person name="Goodfellow M."/>
        </authorList>
    </citation>
    <scope>NUCLEOTIDE SEQUENCE [LARGE SCALE GENOMIC DNA]</scope>
    <source>
        <strain evidence="2 3">4G51</strain>
    </source>
</reference>
<proteinExistence type="predicted"/>
<organism evidence="2 3">
    <name type="scientific">Micromonospora sicca</name>
    <dbReference type="NCBI Taxonomy" id="2202420"/>
    <lineage>
        <taxon>Bacteria</taxon>
        <taxon>Bacillati</taxon>
        <taxon>Actinomycetota</taxon>
        <taxon>Actinomycetes</taxon>
        <taxon>Micromonosporales</taxon>
        <taxon>Micromonosporaceae</taxon>
        <taxon>Micromonospora</taxon>
    </lineage>
</organism>
<protein>
    <submittedName>
        <fullName evidence="2">Uncharacterized protein</fullName>
    </submittedName>
</protein>